<dbReference type="EMBL" id="CP003364">
    <property type="protein sequence ID" value="AGA26942.1"/>
    <property type="molecule type" value="Genomic_DNA"/>
</dbReference>
<dbReference type="InterPro" id="IPR027417">
    <property type="entry name" value="P-loop_NTPase"/>
</dbReference>
<dbReference type="InterPro" id="IPR053905">
    <property type="entry name" value="EF-G-like_DII"/>
</dbReference>
<keyword evidence="5" id="KW-0342">GTP-binding</keyword>
<dbReference type="GO" id="GO:0003924">
    <property type="term" value="F:GTPase activity"/>
    <property type="evidence" value="ECO:0007669"/>
    <property type="project" value="InterPro"/>
</dbReference>
<protein>
    <recommendedName>
        <fullName evidence="1">Elongation factor G</fullName>
    </recommendedName>
</protein>
<dbReference type="InterPro" id="IPR047872">
    <property type="entry name" value="EFG_IV"/>
</dbReference>
<evidence type="ECO:0000256" key="6">
    <source>
        <dbReference type="ARBA" id="ARBA00024731"/>
    </source>
</evidence>
<dbReference type="OrthoDB" id="9804431at2"/>
<dbReference type="FunFam" id="3.30.230.10:FF:000003">
    <property type="entry name" value="Elongation factor G"/>
    <property type="match status" value="1"/>
</dbReference>
<dbReference type="FunFam" id="3.30.70.240:FF:000001">
    <property type="entry name" value="Elongation factor G"/>
    <property type="match status" value="1"/>
</dbReference>
<keyword evidence="2" id="KW-0547">Nucleotide-binding</keyword>
<dbReference type="InterPro" id="IPR009000">
    <property type="entry name" value="Transl_B-barrel_sf"/>
</dbReference>
<dbReference type="Pfam" id="PF14492">
    <property type="entry name" value="EFG_III"/>
    <property type="match status" value="1"/>
</dbReference>
<dbReference type="SUPFAM" id="SSF54980">
    <property type="entry name" value="EF-G C-terminal domain-like"/>
    <property type="match status" value="2"/>
</dbReference>
<dbReference type="GO" id="GO:0005525">
    <property type="term" value="F:GTP binding"/>
    <property type="evidence" value="ECO:0007669"/>
    <property type="project" value="UniProtKB-KW"/>
</dbReference>
<name>L0DCI7_SINAD</name>
<keyword evidence="9" id="KW-1185">Reference proteome</keyword>
<gene>
    <name evidence="8" type="ordered locus">Sinac_2640</name>
</gene>
<dbReference type="InterPro" id="IPR035647">
    <property type="entry name" value="EFG_III/V"/>
</dbReference>
<evidence type="ECO:0000313" key="9">
    <source>
        <dbReference type="Proteomes" id="UP000010798"/>
    </source>
</evidence>
<evidence type="ECO:0000259" key="7">
    <source>
        <dbReference type="PROSITE" id="PS51722"/>
    </source>
</evidence>
<dbReference type="Gene3D" id="3.30.230.10">
    <property type="match status" value="1"/>
</dbReference>
<feature type="domain" description="Tr-type G" evidence="7">
    <location>
        <begin position="8"/>
        <end position="268"/>
    </location>
</feature>
<dbReference type="PANTHER" id="PTHR43261">
    <property type="entry name" value="TRANSLATION ELONGATION FACTOR G-RELATED"/>
    <property type="match status" value="1"/>
</dbReference>
<dbReference type="Gene3D" id="3.40.50.300">
    <property type="entry name" value="P-loop containing nucleotide triphosphate hydrolases"/>
    <property type="match status" value="1"/>
</dbReference>
<dbReference type="Gene3D" id="2.40.30.10">
    <property type="entry name" value="Translation factors"/>
    <property type="match status" value="1"/>
</dbReference>
<dbReference type="CDD" id="cd03713">
    <property type="entry name" value="EFG_mtEFG_C"/>
    <property type="match status" value="1"/>
</dbReference>
<dbReference type="STRING" id="886293.Sinac_2640"/>
<comment type="function">
    <text evidence="6">Catalyzes the GTP-dependent ribosomal translocation step during translation elongation. During this step, the ribosome changes from the pre-translocational (PRE) to the post-translocational (POST) state as the newly formed A-site-bound peptidyl-tRNA and P-site-bound deacylated tRNA move to the P and E sites, respectively. Catalyzes the coordinated movement of the two tRNA molecules, the mRNA and conformational changes in the ribosome.</text>
</comment>
<dbReference type="HOGENOM" id="CLU_002794_4_2_0"/>
<dbReference type="InterPro" id="IPR009022">
    <property type="entry name" value="EFG_III"/>
</dbReference>
<dbReference type="PRINTS" id="PR00315">
    <property type="entry name" value="ELONGATNFCT"/>
</dbReference>
<dbReference type="InterPro" id="IPR035649">
    <property type="entry name" value="EFG_V"/>
</dbReference>
<dbReference type="InterPro" id="IPR041095">
    <property type="entry name" value="EFG_II"/>
</dbReference>
<dbReference type="NCBIfam" id="NF009891">
    <property type="entry name" value="PRK13351.1-1"/>
    <property type="match status" value="1"/>
</dbReference>
<dbReference type="SMART" id="SM00838">
    <property type="entry name" value="EFG_C"/>
    <property type="match status" value="1"/>
</dbReference>
<dbReference type="InterPro" id="IPR005517">
    <property type="entry name" value="Transl_elong_EFG/EF2_IV"/>
</dbReference>
<evidence type="ECO:0000256" key="5">
    <source>
        <dbReference type="ARBA" id="ARBA00023134"/>
    </source>
</evidence>
<reference evidence="8 9" key="1">
    <citation type="submission" date="2012-02" db="EMBL/GenBank/DDBJ databases">
        <title>Complete sequence of chromosome of Singulisphaera acidiphila DSM 18658.</title>
        <authorList>
            <consortium name="US DOE Joint Genome Institute (JGI-PGF)"/>
            <person name="Lucas S."/>
            <person name="Copeland A."/>
            <person name="Lapidus A."/>
            <person name="Glavina del Rio T."/>
            <person name="Dalin E."/>
            <person name="Tice H."/>
            <person name="Bruce D."/>
            <person name="Goodwin L."/>
            <person name="Pitluck S."/>
            <person name="Peters L."/>
            <person name="Ovchinnikova G."/>
            <person name="Chertkov O."/>
            <person name="Kyrpides N."/>
            <person name="Mavromatis K."/>
            <person name="Ivanova N."/>
            <person name="Brettin T."/>
            <person name="Detter J.C."/>
            <person name="Han C."/>
            <person name="Larimer F."/>
            <person name="Land M."/>
            <person name="Hauser L."/>
            <person name="Markowitz V."/>
            <person name="Cheng J.-F."/>
            <person name="Hugenholtz P."/>
            <person name="Woyke T."/>
            <person name="Wu D."/>
            <person name="Tindall B."/>
            <person name="Pomrenke H."/>
            <person name="Brambilla E."/>
            <person name="Klenk H.-P."/>
            <person name="Eisen J.A."/>
        </authorList>
    </citation>
    <scope>NUCLEOTIDE SEQUENCE [LARGE SCALE GENOMIC DNA]</scope>
    <source>
        <strain evidence="9">ATCC BAA-1392 / DSM 18658 / VKM B-2454 / MOB10</strain>
    </source>
</reference>
<dbReference type="CDD" id="cd04170">
    <property type="entry name" value="EF-G_bact"/>
    <property type="match status" value="1"/>
</dbReference>
<dbReference type="RefSeq" id="WP_015246094.1">
    <property type="nucleotide sequence ID" value="NC_019892.1"/>
</dbReference>
<dbReference type="SUPFAM" id="SSF52540">
    <property type="entry name" value="P-loop containing nucleoside triphosphate hydrolases"/>
    <property type="match status" value="1"/>
</dbReference>
<dbReference type="CDD" id="cd16262">
    <property type="entry name" value="EFG_III"/>
    <property type="match status" value="1"/>
</dbReference>
<dbReference type="SUPFAM" id="SSF54211">
    <property type="entry name" value="Ribosomal protein S5 domain 2-like"/>
    <property type="match status" value="1"/>
</dbReference>
<dbReference type="InterPro" id="IPR000640">
    <property type="entry name" value="EFG_V-like"/>
</dbReference>
<dbReference type="PROSITE" id="PS51722">
    <property type="entry name" value="G_TR_2"/>
    <property type="match status" value="1"/>
</dbReference>
<evidence type="ECO:0000313" key="8">
    <source>
        <dbReference type="EMBL" id="AGA26942.1"/>
    </source>
</evidence>
<keyword evidence="3 8" id="KW-0251">Elongation factor</keyword>
<dbReference type="Proteomes" id="UP000010798">
    <property type="component" value="Chromosome"/>
</dbReference>
<dbReference type="Gene3D" id="3.30.70.870">
    <property type="entry name" value="Elongation Factor G (Translational Gtpase), domain 3"/>
    <property type="match status" value="1"/>
</dbReference>
<evidence type="ECO:0000256" key="4">
    <source>
        <dbReference type="ARBA" id="ARBA00022917"/>
    </source>
</evidence>
<dbReference type="SMART" id="SM00889">
    <property type="entry name" value="EFG_IV"/>
    <property type="match status" value="1"/>
</dbReference>
<dbReference type="eggNOG" id="COG0480">
    <property type="taxonomic scope" value="Bacteria"/>
</dbReference>
<sequence>MTTTYHITDIRNIALAGHGASGKTSLADALLYTAGATDRRGSVDDGTSLSDVEDEEKRRHITIDSHLLHLEWANRQIHLIDTPGYPDFIGNALSGLAAVENVITTIAAPAGIEVNTRRIFQEAARLRLGRIIALTKMDGDNVDFLDLLEQIRENFGPGCVPFYVPIGQGPKFSGVIDALNPPEDVPDDCPMHPAEAYQMVVEQIVESDEDLMSRYLEGETLPLRELREAACRAITNGQIVPIVCLSARKDIGLKELLNLLSECSLTPADSHRLGSRADDEVELEPHEDGELIAQVFKTTNDLFMGKLSFLRIHSGRIAHDTLLSNLRTGKTSKPGHLYRLQGKNLEEVKEAIAGDIVAVPKFDDLHISDTVSTAGNGSEPHLVLKPIKFPTPMVPRAVEPKTREDEPRISVGLTKIADEDPTFTFRRDSQTHELVISGMSELHLDVIQHRLKNRYKLDINTHVPHVPYLETITGEAEAHYRHKKQTGGRGQFADVQLRIRPRARGEGFHFVDSIKGGVIPNQYIPAVEKGAREQLEKGIISGNPVVDVEVEVFFGSYHAVDSSEQAFKTAAANAFRKAFHDARPVLLEPIVTLDVVVPLNKFGDITADLATRRGQITGMETMPGGVQSIQASVPLSEVLRYATDLKSMTGGQGSFTMEFRSYEPVPPNVQQNVMDKWAKSRAGIEED</sequence>
<dbReference type="Pfam" id="PF00009">
    <property type="entry name" value="GTP_EFTU"/>
    <property type="match status" value="1"/>
</dbReference>
<dbReference type="GO" id="GO:0032790">
    <property type="term" value="P:ribosome disassembly"/>
    <property type="evidence" value="ECO:0007669"/>
    <property type="project" value="TreeGrafter"/>
</dbReference>
<evidence type="ECO:0000256" key="1">
    <source>
        <dbReference type="ARBA" id="ARBA00017872"/>
    </source>
</evidence>
<dbReference type="InterPro" id="IPR020568">
    <property type="entry name" value="Ribosomal_Su5_D2-typ_SF"/>
</dbReference>
<dbReference type="GO" id="GO:0003746">
    <property type="term" value="F:translation elongation factor activity"/>
    <property type="evidence" value="ECO:0007669"/>
    <property type="project" value="UniProtKB-KW"/>
</dbReference>
<dbReference type="InterPro" id="IPR000795">
    <property type="entry name" value="T_Tr_GTP-bd_dom"/>
</dbReference>
<evidence type="ECO:0000256" key="3">
    <source>
        <dbReference type="ARBA" id="ARBA00022768"/>
    </source>
</evidence>
<dbReference type="Gene3D" id="3.30.70.240">
    <property type="match status" value="1"/>
</dbReference>
<dbReference type="Pfam" id="PF03764">
    <property type="entry name" value="EFG_IV"/>
    <property type="match status" value="1"/>
</dbReference>
<dbReference type="CDD" id="cd01434">
    <property type="entry name" value="EFG_mtEFG1_IV"/>
    <property type="match status" value="1"/>
</dbReference>
<proteinExistence type="predicted"/>
<dbReference type="InterPro" id="IPR014721">
    <property type="entry name" value="Ribsml_uS5_D2-typ_fold_subgr"/>
</dbReference>
<keyword evidence="4" id="KW-0648">Protein biosynthesis</keyword>
<dbReference type="KEGG" id="saci:Sinac_2640"/>
<dbReference type="Pfam" id="PF00679">
    <property type="entry name" value="EFG_C"/>
    <property type="match status" value="1"/>
</dbReference>
<dbReference type="SUPFAM" id="SSF50447">
    <property type="entry name" value="Translation proteins"/>
    <property type="match status" value="1"/>
</dbReference>
<dbReference type="AlphaFoldDB" id="L0DCI7"/>
<dbReference type="NCBIfam" id="NF009381">
    <property type="entry name" value="PRK12740.1-5"/>
    <property type="match status" value="1"/>
</dbReference>
<evidence type="ECO:0000256" key="2">
    <source>
        <dbReference type="ARBA" id="ARBA00022741"/>
    </source>
</evidence>
<organism evidence="8 9">
    <name type="scientific">Singulisphaera acidiphila (strain ATCC BAA-1392 / DSM 18658 / VKM B-2454 / MOB10)</name>
    <dbReference type="NCBI Taxonomy" id="886293"/>
    <lineage>
        <taxon>Bacteria</taxon>
        <taxon>Pseudomonadati</taxon>
        <taxon>Planctomycetota</taxon>
        <taxon>Planctomycetia</taxon>
        <taxon>Isosphaerales</taxon>
        <taxon>Isosphaeraceae</taxon>
        <taxon>Singulisphaera</taxon>
    </lineage>
</organism>
<dbReference type="PANTHER" id="PTHR43261:SF6">
    <property type="entry name" value="ELONGATION FACTOR G-LIKE PROTEIN"/>
    <property type="match status" value="1"/>
</dbReference>
<accession>L0DCI7</accession>
<dbReference type="Pfam" id="PF22042">
    <property type="entry name" value="EF-G_D2"/>
    <property type="match status" value="1"/>
</dbReference>